<organism evidence="11 12">
    <name type="scientific">Pogonophryne albipinna</name>
    <dbReference type="NCBI Taxonomy" id="1090488"/>
    <lineage>
        <taxon>Eukaryota</taxon>
        <taxon>Metazoa</taxon>
        <taxon>Chordata</taxon>
        <taxon>Craniata</taxon>
        <taxon>Vertebrata</taxon>
        <taxon>Euteleostomi</taxon>
        <taxon>Actinopterygii</taxon>
        <taxon>Neopterygii</taxon>
        <taxon>Teleostei</taxon>
        <taxon>Neoteleostei</taxon>
        <taxon>Acanthomorphata</taxon>
        <taxon>Eupercaria</taxon>
        <taxon>Perciformes</taxon>
        <taxon>Notothenioidei</taxon>
        <taxon>Pogonophryne</taxon>
    </lineage>
</organism>
<sequence length="619" mass="69458">MAEESAVKVCVRVRPLIPREDCAASENAEPVHYFWKADAKSIYQSDDGNSSKSFSFDRVFTAEETTNQLYQAIAKPLVVSSVQGYNGTIFAYGQTSSGKTFTMMGSDRFPGVLPMAVEDVFQTIKSCPKKEFLLRVSYMEIYNETVSDLLVDSWKRKPLEVRETINKTIYVADLTEELVTSHAQVLAWIWKGEENRHYGKTKMNERSSRSHTIFRMILENRERSDPASGENADGAIIVSHLNLVDLAGSERASQTGAEGTRFKEGCNINRSLFTLGQVIKRLTDEGQKGFTNYRDSKLTRILQNSLGGNAKTVIICTITPVTLEETLSTLQFASTAKKMKNDPRVTEVSDEGALLKRYRNEIEDRKRQLQEASVFSHTDYGQGEEISLPEAPSEGSAADRARGPHQKPDQTACHQLKPGSCTKGAQTQRNLGREDARTSRKSQCDSFTGNRKGDLSCLSELCESGKDFDAPWGIPDEPSDEMDMNQTSVTVPSFADGPKDFVSPARMHELSGRVSFLMMQLEMEAQQKKDALDKLQLADIGSQNEDQSNTQMKKEFAETIHLCESLSTEMDKVLLERDYLKNELGVFFEQIKILDKDKASLSQELEEKREVDEFMALED</sequence>
<feature type="domain" description="Kinesin motor" evidence="10">
    <location>
        <begin position="6"/>
        <end position="339"/>
    </location>
</feature>
<dbReference type="GO" id="GO:0030071">
    <property type="term" value="P:regulation of mitotic metaphase/anaphase transition"/>
    <property type="evidence" value="ECO:0007669"/>
    <property type="project" value="UniProtKB-ARBA"/>
</dbReference>
<dbReference type="SMART" id="SM00129">
    <property type="entry name" value="KISc"/>
    <property type="match status" value="1"/>
</dbReference>
<feature type="region of interest" description="Disordered" evidence="9">
    <location>
        <begin position="366"/>
        <end position="450"/>
    </location>
</feature>
<comment type="subcellular location">
    <subcellularLocation>
        <location evidence="1">Cytoplasm</location>
        <location evidence="1">Cytoskeleton</location>
    </subcellularLocation>
</comment>
<dbReference type="PROSITE" id="PS50067">
    <property type="entry name" value="KINESIN_MOTOR_2"/>
    <property type="match status" value="1"/>
</dbReference>
<keyword evidence="2 7" id="KW-0547">Nucleotide-binding</keyword>
<evidence type="ECO:0000256" key="7">
    <source>
        <dbReference type="PROSITE-ProRule" id="PRU00283"/>
    </source>
</evidence>
<evidence type="ECO:0000259" key="10">
    <source>
        <dbReference type="PROSITE" id="PS50067"/>
    </source>
</evidence>
<dbReference type="InterPro" id="IPR001752">
    <property type="entry name" value="Kinesin_motor_dom"/>
</dbReference>
<dbReference type="EMBL" id="JAPTMU010000017">
    <property type="protein sequence ID" value="KAJ4928807.1"/>
    <property type="molecule type" value="Genomic_DNA"/>
</dbReference>
<dbReference type="GO" id="GO:0005874">
    <property type="term" value="C:microtubule"/>
    <property type="evidence" value="ECO:0007669"/>
    <property type="project" value="UniProtKB-KW"/>
</dbReference>
<evidence type="ECO:0000256" key="1">
    <source>
        <dbReference type="ARBA" id="ARBA00004245"/>
    </source>
</evidence>
<dbReference type="InterPro" id="IPR027417">
    <property type="entry name" value="P-loop_NTPase"/>
</dbReference>
<dbReference type="Proteomes" id="UP001219934">
    <property type="component" value="Unassembled WGS sequence"/>
</dbReference>
<evidence type="ECO:0000256" key="5">
    <source>
        <dbReference type="ARBA" id="ARBA00023175"/>
    </source>
</evidence>
<dbReference type="GO" id="GO:0008608">
    <property type="term" value="P:attachment of spindle microtubules to kinetochore"/>
    <property type="evidence" value="ECO:0007669"/>
    <property type="project" value="UniProtKB-ARBA"/>
</dbReference>
<evidence type="ECO:0000256" key="3">
    <source>
        <dbReference type="ARBA" id="ARBA00022840"/>
    </source>
</evidence>
<name>A0AAD6AQD2_9TELE</name>
<protein>
    <recommendedName>
        <fullName evidence="8">Kinesin-like protein</fullName>
    </recommendedName>
</protein>
<feature type="binding site" evidence="7">
    <location>
        <begin position="93"/>
        <end position="100"/>
    </location>
    <ligand>
        <name>ATP</name>
        <dbReference type="ChEBI" id="CHEBI:30616"/>
    </ligand>
</feature>
<dbReference type="PANTHER" id="PTHR47968">
    <property type="entry name" value="CENTROMERE PROTEIN E"/>
    <property type="match status" value="1"/>
</dbReference>
<dbReference type="GO" id="GO:0000280">
    <property type="term" value="P:nuclear division"/>
    <property type="evidence" value="ECO:0007669"/>
    <property type="project" value="UniProtKB-ARBA"/>
</dbReference>
<comment type="similarity">
    <text evidence="7 8">Belongs to the TRAFAC class myosin-kinesin ATPase superfamily. Kinesin family.</text>
</comment>
<keyword evidence="6" id="KW-0963">Cytoplasm</keyword>
<dbReference type="CDD" id="cd01374">
    <property type="entry name" value="KISc_CENP_E"/>
    <property type="match status" value="1"/>
</dbReference>
<dbReference type="GO" id="GO:0007051">
    <property type="term" value="P:spindle organization"/>
    <property type="evidence" value="ECO:0007669"/>
    <property type="project" value="UniProtKB-ARBA"/>
</dbReference>
<dbReference type="GO" id="GO:0043515">
    <property type="term" value="F:kinetochore binding"/>
    <property type="evidence" value="ECO:0007669"/>
    <property type="project" value="UniProtKB-ARBA"/>
</dbReference>
<dbReference type="PRINTS" id="PR00380">
    <property type="entry name" value="KINESINHEAVY"/>
</dbReference>
<dbReference type="InterPro" id="IPR036961">
    <property type="entry name" value="Kinesin_motor_dom_sf"/>
</dbReference>
<dbReference type="Gene3D" id="3.40.850.10">
    <property type="entry name" value="Kinesin motor domain"/>
    <property type="match status" value="1"/>
</dbReference>
<dbReference type="GO" id="GO:0000779">
    <property type="term" value="C:condensed chromosome, centromeric region"/>
    <property type="evidence" value="ECO:0007669"/>
    <property type="project" value="UniProtKB-ARBA"/>
</dbReference>
<evidence type="ECO:0000313" key="11">
    <source>
        <dbReference type="EMBL" id="KAJ4928807.1"/>
    </source>
</evidence>
<dbReference type="FunFam" id="3.40.850.10:FF:000026">
    <property type="entry name" value="Centromere-associated protein E"/>
    <property type="match status" value="1"/>
</dbReference>
<evidence type="ECO:0000256" key="9">
    <source>
        <dbReference type="SAM" id="MobiDB-lite"/>
    </source>
</evidence>
<evidence type="ECO:0000256" key="6">
    <source>
        <dbReference type="ARBA" id="ARBA00023212"/>
    </source>
</evidence>
<dbReference type="SUPFAM" id="SSF52540">
    <property type="entry name" value="P-loop containing nucleoside triphosphate hydrolases"/>
    <property type="match status" value="1"/>
</dbReference>
<dbReference type="Pfam" id="PF00225">
    <property type="entry name" value="Kinesin"/>
    <property type="match status" value="1"/>
</dbReference>
<keyword evidence="8" id="KW-0493">Microtubule</keyword>
<evidence type="ECO:0000313" key="12">
    <source>
        <dbReference type="Proteomes" id="UP001219934"/>
    </source>
</evidence>
<dbReference type="AlphaFoldDB" id="A0AAD6AQD2"/>
<keyword evidence="6" id="KW-0206">Cytoskeleton</keyword>
<gene>
    <name evidence="11" type="ORF">JOQ06_004432</name>
</gene>
<keyword evidence="3 7" id="KW-0067">ATP-binding</keyword>
<keyword evidence="5 7" id="KW-0505">Motor protein</keyword>
<keyword evidence="12" id="KW-1185">Reference proteome</keyword>
<dbReference type="GO" id="GO:0008017">
    <property type="term" value="F:microtubule binding"/>
    <property type="evidence" value="ECO:0007669"/>
    <property type="project" value="InterPro"/>
</dbReference>
<dbReference type="PANTHER" id="PTHR47968:SF75">
    <property type="entry name" value="CENTROMERE-ASSOCIATED PROTEIN E"/>
    <property type="match status" value="1"/>
</dbReference>
<dbReference type="GO" id="GO:0007018">
    <property type="term" value="P:microtubule-based movement"/>
    <property type="evidence" value="ECO:0007669"/>
    <property type="project" value="InterPro"/>
</dbReference>
<evidence type="ECO:0000256" key="4">
    <source>
        <dbReference type="ARBA" id="ARBA00023054"/>
    </source>
</evidence>
<feature type="compositionally biased region" description="Basic and acidic residues" evidence="9">
    <location>
        <begin position="397"/>
        <end position="408"/>
    </location>
</feature>
<dbReference type="InterPro" id="IPR027640">
    <property type="entry name" value="Kinesin-like_fam"/>
</dbReference>
<dbReference type="GO" id="GO:0000278">
    <property type="term" value="P:mitotic cell cycle"/>
    <property type="evidence" value="ECO:0007669"/>
    <property type="project" value="TreeGrafter"/>
</dbReference>
<dbReference type="GO" id="GO:0005524">
    <property type="term" value="F:ATP binding"/>
    <property type="evidence" value="ECO:0007669"/>
    <property type="project" value="UniProtKB-UniRule"/>
</dbReference>
<reference evidence="11" key="1">
    <citation type="submission" date="2022-11" db="EMBL/GenBank/DDBJ databases">
        <title>Chromosome-level genome of Pogonophryne albipinna.</title>
        <authorList>
            <person name="Jo E."/>
        </authorList>
    </citation>
    <scope>NUCLEOTIDE SEQUENCE</scope>
    <source>
        <strain evidence="11">SGF0006</strain>
        <tissue evidence="11">Muscle</tissue>
    </source>
</reference>
<dbReference type="GO" id="GO:0003777">
    <property type="term" value="F:microtubule motor activity"/>
    <property type="evidence" value="ECO:0007669"/>
    <property type="project" value="InterPro"/>
</dbReference>
<dbReference type="InterPro" id="IPR019821">
    <property type="entry name" value="Kinesin_motor_CS"/>
</dbReference>
<comment type="caution">
    <text evidence="11">The sequence shown here is derived from an EMBL/GenBank/DDBJ whole genome shotgun (WGS) entry which is preliminary data.</text>
</comment>
<accession>A0AAD6AQD2</accession>
<keyword evidence="4" id="KW-0175">Coiled coil</keyword>
<dbReference type="PROSITE" id="PS00411">
    <property type="entry name" value="KINESIN_MOTOR_1"/>
    <property type="match status" value="1"/>
</dbReference>
<proteinExistence type="inferred from homology"/>
<evidence type="ECO:0000256" key="8">
    <source>
        <dbReference type="RuleBase" id="RU000394"/>
    </source>
</evidence>
<evidence type="ECO:0000256" key="2">
    <source>
        <dbReference type="ARBA" id="ARBA00022741"/>
    </source>
</evidence>
<dbReference type="GO" id="GO:0140694">
    <property type="term" value="P:membraneless organelle assembly"/>
    <property type="evidence" value="ECO:0007669"/>
    <property type="project" value="UniProtKB-ARBA"/>
</dbReference>